<evidence type="ECO:0000256" key="6">
    <source>
        <dbReference type="ARBA" id="ARBA00023180"/>
    </source>
</evidence>
<organism evidence="8 9">
    <name type="scientific">Amblyomma americanum</name>
    <name type="common">Lone star tick</name>
    <dbReference type="NCBI Taxonomy" id="6943"/>
    <lineage>
        <taxon>Eukaryota</taxon>
        <taxon>Metazoa</taxon>
        <taxon>Ecdysozoa</taxon>
        <taxon>Arthropoda</taxon>
        <taxon>Chelicerata</taxon>
        <taxon>Arachnida</taxon>
        <taxon>Acari</taxon>
        <taxon>Parasitiformes</taxon>
        <taxon>Ixodida</taxon>
        <taxon>Ixodoidea</taxon>
        <taxon>Ixodidae</taxon>
        <taxon>Amblyomminae</taxon>
        <taxon>Amblyomma</taxon>
    </lineage>
</organism>
<dbReference type="PANTHER" id="PTHR11802">
    <property type="entry name" value="SERINE PROTEASE FAMILY S10 SERINE CARBOXYPEPTIDASE"/>
    <property type="match status" value="1"/>
</dbReference>
<evidence type="ECO:0000256" key="5">
    <source>
        <dbReference type="ARBA" id="ARBA00022801"/>
    </source>
</evidence>
<keyword evidence="2" id="KW-0121">Carboxypeptidase</keyword>
<protein>
    <recommendedName>
        <fullName evidence="10">Serine carboxypeptidase</fullName>
    </recommendedName>
</protein>
<gene>
    <name evidence="8" type="ORF">V5799_018454</name>
</gene>
<dbReference type="Pfam" id="PF00450">
    <property type="entry name" value="Peptidase_S10"/>
    <property type="match status" value="1"/>
</dbReference>
<reference evidence="8 9" key="1">
    <citation type="journal article" date="2023" name="Arcadia Sci">
        <title>De novo assembly of a long-read Amblyomma americanum tick genome.</title>
        <authorList>
            <person name="Chou S."/>
            <person name="Poskanzer K.E."/>
            <person name="Rollins M."/>
            <person name="Thuy-Boun P.S."/>
        </authorList>
    </citation>
    <scope>NUCLEOTIDE SEQUENCE [LARGE SCALE GENOMIC DNA]</scope>
    <source>
        <strain evidence="8">F_SG_1</strain>
        <tissue evidence="8">Salivary glands</tissue>
    </source>
</reference>
<dbReference type="Gene3D" id="3.40.50.1820">
    <property type="entry name" value="alpha/beta hydrolase"/>
    <property type="match status" value="1"/>
</dbReference>
<dbReference type="Proteomes" id="UP001321473">
    <property type="component" value="Unassembled WGS sequence"/>
</dbReference>
<keyword evidence="4" id="KW-0732">Signal</keyword>
<dbReference type="AlphaFoldDB" id="A0AAQ4EZH4"/>
<evidence type="ECO:0000256" key="3">
    <source>
        <dbReference type="ARBA" id="ARBA00022670"/>
    </source>
</evidence>
<sequence>MQCTQAQDVDDGNHRGQPIDESEPSEDLTFTLSDLRSNETLERKRSESQVCLPPPCADLEAYSGFISVDRWNSSEENSFLFFLYIKSKEESQNKPLILWLQGGPGKSSLFGQFLENGPFGINASGQPYYRNHTLLNYGDIIYLDQPVGSGYSFNRRGEYNGTLEEASTHIFRFLYRFARIFPENIGKDLFIAGESYG</sequence>
<keyword evidence="6" id="KW-0325">Glycoprotein</keyword>
<evidence type="ECO:0000256" key="4">
    <source>
        <dbReference type="ARBA" id="ARBA00022729"/>
    </source>
</evidence>
<dbReference type="SUPFAM" id="SSF53474">
    <property type="entry name" value="alpha/beta-Hydrolases"/>
    <property type="match status" value="1"/>
</dbReference>
<comment type="caution">
    <text evidence="8">The sequence shown here is derived from an EMBL/GenBank/DDBJ whole genome shotgun (WGS) entry which is preliminary data.</text>
</comment>
<evidence type="ECO:0000256" key="2">
    <source>
        <dbReference type="ARBA" id="ARBA00022645"/>
    </source>
</evidence>
<dbReference type="InterPro" id="IPR001563">
    <property type="entry name" value="Peptidase_S10"/>
</dbReference>
<dbReference type="EMBL" id="JARKHS020009094">
    <property type="protein sequence ID" value="KAK8780210.1"/>
    <property type="molecule type" value="Genomic_DNA"/>
</dbReference>
<comment type="similarity">
    <text evidence="1">Belongs to the peptidase S10 family.</text>
</comment>
<dbReference type="PRINTS" id="PR00724">
    <property type="entry name" value="CRBOXYPTASEC"/>
</dbReference>
<name>A0AAQ4EZH4_AMBAM</name>
<evidence type="ECO:0000256" key="1">
    <source>
        <dbReference type="ARBA" id="ARBA00009431"/>
    </source>
</evidence>
<evidence type="ECO:0000256" key="7">
    <source>
        <dbReference type="SAM" id="MobiDB-lite"/>
    </source>
</evidence>
<keyword evidence="3" id="KW-0645">Protease</keyword>
<proteinExistence type="inferred from homology"/>
<dbReference type="GO" id="GO:0004185">
    <property type="term" value="F:serine-type carboxypeptidase activity"/>
    <property type="evidence" value="ECO:0007669"/>
    <property type="project" value="InterPro"/>
</dbReference>
<dbReference type="PANTHER" id="PTHR11802:SF472">
    <property type="entry name" value="SERINE CARBOXYPEPTIDASE CPVL-RELATED"/>
    <property type="match status" value="1"/>
</dbReference>
<dbReference type="GO" id="GO:0006508">
    <property type="term" value="P:proteolysis"/>
    <property type="evidence" value="ECO:0007669"/>
    <property type="project" value="UniProtKB-KW"/>
</dbReference>
<evidence type="ECO:0000313" key="8">
    <source>
        <dbReference type="EMBL" id="KAK8780210.1"/>
    </source>
</evidence>
<accession>A0AAQ4EZH4</accession>
<feature type="non-terminal residue" evidence="8">
    <location>
        <position position="197"/>
    </location>
</feature>
<keyword evidence="9" id="KW-1185">Reference proteome</keyword>
<evidence type="ECO:0000313" key="9">
    <source>
        <dbReference type="Proteomes" id="UP001321473"/>
    </source>
</evidence>
<keyword evidence="5" id="KW-0378">Hydrolase</keyword>
<feature type="region of interest" description="Disordered" evidence="7">
    <location>
        <begin position="1"/>
        <end position="26"/>
    </location>
</feature>
<evidence type="ECO:0008006" key="10">
    <source>
        <dbReference type="Google" id="ProtNLM"/>
    </source>
</evidence>
<dbReference type="InterPro" id="IPR029058">
    <property type="entry name" value="AB_hydrolase_fold"/>
</dbReference>